<accession>A0A8A1LBS7</accession>
<sequence length="108" mass="12069">MGRGKNRRSKSHTLVCGAILVSIWALSIGFSGGYAVHCRHFVHVGPIVYVLGFSIIFIIDGPLILDLRRTQDIRLLRPLFVSLSMLSCLAFDSQWDVIVVCIPRVGFR</sequence>
<evidence type="ECO:0000256" key="1">
    <source>
        <dbReference type="SAM" id="Phobius"/>
    </source>
</evidence>
<dbReference type="VEuPathDB" id="FungiDB:I7I53_07299"/>
<name>A0A8A1LBS7_AJEC8</name>
<reference evidence="2" key="1">
    <citation type="submission" date="2021-01" db="EMBL/GenBank/DDBJ databases">
        <title>Chromosome-level genome assembly of a human fungal pathogen reveals clustering of transcriptionally co-regulated genes.</title>
        <authorList>
            <person name="Voorhies M."/>
            <person name="Cohen S."/>
            <person name="Shea T.P."/>
            <person name="Petrus S."/>
            <person name="Munoz J.F."/>
            <person name="Poplawski S."/>
            <person name="Goldman W.E."/>
            <person name="Michael T."/>
            <person name="Cuomo C.A."/>
            <person name="Sil A."/>
            <person name="Beyhan S."/>
        </authorList>
    </citation>
    <scope>NUCLEOTIDE SEQUENCE</scope>
    <source>
        <strain evidence="2">H88</strain>
    </source>
</reference>
<protein>
    <submittedName>
        <fullName evidence="2">Uncharacterized protein</fullName>
    </submittedName>
</protein>
<proteinExistence type="predicted"/>
<keyword evidence="1" id="KW-0812">Transmembrane</keyword>
<dbReference type="Proteomes" id="UP000663419">
    <property type="component" value="Chromosome 2"/>
</dbReference>
<dbReference type="AlphaFoldDB" id="A0A8A1LBS7"/>
<dbReference type="EMBL" id="CP069103">
    <property type="protein sequence ID" value="QSS51858.1"/>
    <property type="molecule type" value="Genomic_DNA"/>
</dbReference>
<keyword evidence="1" id="KW-0472">Membrane</keyword>
<gene>
    <name evidence="2" type="ORF">I7I53_07299</name>
</gene>
<evidence type="ECO:0000313" key="2">
    <source>
        <dbReference type="EMBL" id="QSS51858.1"/>
    </source>
</evidence>
<evidence type="ECO:0000313" key="3">
    <source>
        <dbReference type="Proteomes" id="UP000663419"/>
    </source>
</evidence>
<organism evidence="2 3">
    <name type="scientific">Ajellomyces capsulatus (strain H88)</name>
    <name type="common">Darling's disease fungus</name>
    <name type="synonym">Histoplasma capsulatum</name>
    <dbReference type="NCBI Taxonomy" id="544711"/>
    <lineage>
        <taxon>Eukaryota</taxon>
        <taxon>Fungi</taxon>
        <taxon>Dikarya</taxon>
        <taxon>Ascomycota</taxon>
        <taxon>Pezizomycotina</taxon>
        <taxon>Eurotiomycetes</taxon>
        <taxon>Eurotiomycetidae</taxon>
        <taxon>Onygenales</taxon>
        <taxon>Ajellomycetaceae</taxon>
        <taxon>Histoplasma</taxon>
    </lineage>
</organism>
<feature type="transmembrane region" description="Helical" evidence="1">
    <location>
        <begin position="12"/>
        <end position="35"/>
    </location>
</feature>
<feature type="transmembrane region" description="Helical" evidence="1">
    <location>
        <begin position="47"/>
        <end position="67"/>
    </location>
</feature>
<keyword evidence="1" id="KW-1133">Transmembrane helix</keyword>